<protein>
    <submittedName>
        <fullName evidence="2">PilZ domain-containing protein</fullName>
    </submittedName>
</protein>
<dbReference type="InterPro" id="IPR009875">
    <property type="entry name" value="PilZ_domain"/>
</dbReference>
<evidence type="ECO:0000313" key="3">
    <source>
        <dbReference type="Proteomes" id="UP000823632"/>
    </source>
</evidence>
<dbReference type="Pfam" id="PF07238">
    <property type="entry name" value="PilZ"/>
    <property type="match status" value="1"/>
</dbReference>
<reference evidence="2" key="1">
    <citation type="submission" date="2020-10" db="EMBL/GenBank/DDBJ databases">
        <authorList>
            <person name="Gilroy R."/>
        </authorList>
    </citation>
    <scope>NUCLEOTIDE SEQUENCE</scope>
    <source>
        <strain evidence="2">10192</strain>
    </source>
</reference>
<evidence type="ECO:0000259" key="1">
    <source>
        <dbReference type="Pfam" id="PF07238"/>
    </source>
</evidence>
<dbReference type="SUPFAM" id="SSF141371">
    <property type="entry name" value="PilZ domain-like"/>
    <property type="match status" value="1"/>
</dbReference>
<organism evidence="2 3">
    <name type="scientific">Candidatus Scatousia excrementipullorum</name>
    <dbReference type="NCBI Taxonomy" id="2840936"/>
    <lineage>
        <taxon>Bacteria</taxon>
        <taxon>Candidatus Scatousia</taxon>
    </lineage>
</organism>
<name>A0A9D9GXV2_9BACT</name>
<dbReference type="Proteomes" id="UP000823632">
    <property type="component" value="Unassembled WGS sequence"/>
</dbReference>
<dbReference type="Gene3D" id="2.40.10.220">
    <property type="entry name" value="predicted glycosyltransferase like domains"/>
    <property type="match status" value="1"/>
</dbReference>
<dbReference type="EMBL" id="JADIND010000146">
    <property type="protein sequence ID" value="MBO8431060.1"/>
    <property type="molecule type" value="Genomic_DNA"/>
</dbReference>
<evidence type="ECO:0000313" key="2">
    <source>
        <dbReference type="EMBL" id="MBO8431060.1"/>
    </source>
</evidence>
<proteinExistence type="predicted"/>
<reference evidence="2" key="2">
    <citation type="journal article" date="2021" name="PeerJ">
        <title>Extensive microbial diversity within the chicken gut microbiome revealed by metagenomics and culture.</title>
        <authorList>
            <person name="Gilroy R."/>
            <person name="Ravi A."/>
            <person name="Getino M."/>
            <person name="Pursley I."/>
            <person name="Horton D.L."/>
            <person name="Alikhan N.F."/>
            <person name="Baker D."/>
            <person name="Gharbi K."/>
            <person name="Hall N."/>
            <person name="Watson M."/>
            <person name="Adriaenssens E.M."/>
            <person name="Foster-Nyarko E."/>
            <person name="Jarju S."/>
            <person name="Secka A."/>
            <person name="Antonio M."/>
            <person name="Oren A."/>
            <person name="Chaudhuri R.R."/>
            <person name="La Ragione R."/>
            <person name="Hildebrand F."/>
            <person name="Pallen M.J."/>
        </authorList>
    </citation>
    <scope>NUCLEOTIDE SEQUENCE</scope>
    <source>
        <strain evidence="2">10192</strain>
    </source>
</reference>
<dbReference type="GO" id="GO:0035438">
    <property type="term" value="F:cyclic-di-GMP binding"/>
    <property type="evidence" value="ECO:0007669"/>
    <property type="project" value="InterPro"/>
</dbReference>
<feature type="domain" description="PilZ" evidence="1">
    <location>
        <begin position="88"/>
        <end position="187"/>
    </location>
</feature>
<accession>A0A9D9GXV2</accession>
<dbReference type="AlphaFoldDB" id="A0A9D9GXV2"/>
<gene>
    <name evidence="2" type="ORF">IAC76_06695</name>
</gene>
<sequence>MRELVEKDQHVIMIPADFRNANKGIITDVTPEGFTLELEYEPDGILKHTYCEFYVETKNGTLFFESFPKNIEGKTLLIASPAKHKFLQRRQFRRVKYVHELDLTTDNENYKITTLDISAGGIKFKTHENINIEGLYDITLPLSENINVSCKYSPIRIEKGNDGIYTHSGRFVYDDNRNKMELIQYCTKRSIEIKNK</sequence>
<comment type="caution">
    <text evidence="2">The sequence shown here is derived from an EMBL/GenBank/DDBJ whole genome shotgun (WGS) entry which is preliminary data.</text>
</comment>